<protein>
    <submittedName>
        <fullName evidence="3">Uncharacterized protein</fullName>
    </submittedName>
</protein>
<accession>A0A364JYM3</accession>
<dbReference type="AlphaFoldDB" id="A0A364JYM3"/>
<dbReference type="EMBL" id="QLMK01000001">
    <property type="protein sequence ID" value="RAK33793.1"/>
    <property type="molecule type" value="Genomic_DNA"/>
</dbReference>
<feature type="transmembrane region" description="Helical" evidence="2">
    <location>
        <begin position="6"/>
        <end position="29"/>
    </location>
</feature>
<proteinExistence type="predicted"/>
<dbReference type="Proteomes" id="UP000249453">
    <property type="component" value="Unassembled WGS sequence"/>
</dbReference>
<evidence type="ECO:0000256" key="2">
    <source>
        <dbReference type="SAM" id="Phobius"/>
    </source>
</evidence>
<evidence type="ECO:0000313" key="3">
    <source>
        <dbReference type="EMBL" id="RAK33793.1"/>
    </source>
</evidence>
<keyword evidence="2" id="KW-0812">Transmembrane</keyword>
<keyword evidence="2" id="KW-1133">Transmembrane helix</keyword>
<gene>
    <name evidence="3" type="ORF">C7374_101116</name>
</gene>
<dbReference type="RefSeq" id="WP_245412548.1">
    <property type="nucleotide sequence ID" value="NZ_JBHEEY010000001.1"/>
</dbReference>
<reference evidence="3 4" key="1">
    <citation type="submission" date="2018-06" db="EMBL/GenBank/DDBJ databases">
        <title>Genomic Encyclopedia of Type Strains, Phase IV (KMG-IV): sequencing the most valuable type-strain genomes for metagenomic binning, comparative biology and taxonomic classification.</title>
        <authorList>
            <person name="Goeker M."/>
        </authorList>
    </citation>
    <scope>NUCLEOTIDE SEQUENCE [LARGE SCALE GENOMIC DNA]</scope>
    <source>
        <strain evidence="3 4">DSM 26720</strain>
    </source>
</reference>
<evidence type="ECO:0000256" key="1">
    <source>
        <dbReference type="SAM" id="MobiDB-lite"/>
    </source>
</evidence>
<sequence>MPTLTRIFGFLALIVAIIYGAMYALAHLVEPSRHMIRQEIPAAKIKQRVIAPPRPINSDMLDNRQDEPGENSNQGIEE</sequence>
<comment type="caution">
    <text evidence="3">The sequence shown here is derived from an EMBL/GenBank/DDBJ whole genome shotgun (WGS) entry which is preliminary data.</text>
</comment>
<evidence type="ECO:0000313" key="4">
    <source>
        <dbReference type="Proteomes" id="UP000249453"/>
    </source>
</evidence>
<keyword evidence="4" id="KW-1185">Reference proteome</keyword>
<organism evidence="3 4">
    <name type="scientific">Falsochrobactrum ovis</name>
    <dbReference type="NCBI Taxonomy" id="1293442"/>
    <lineage>
        <taxon>Bacteria</taxon>
        <taxon>Pseudomonadati</taxon>
        <taxon>Pseudomonadota</taxon>
        <taxon>Alphaproteobacteria</taxon>
        <taxon>Hyphomicrobiales</taxon>
        <taxon>Brucellaceae</taxon>
        <taxon>Falsochrobactrum</taxon>
    </lineage>
</organism>
<feature type="region of interest" description="Disordered" evidence="1">
    <location>
        <begin position="52"/>
        <end position="78"/>
    </location>
</feature>
<name>A0A364JYM3_9HYPH</name>
<keyword evidence="2" id="KW-0472">Membrane</keyword>